<dbReference type="AlphaFoldDB" id="A0A1T3P212"/>
<sequence>MRKSLFRSSSLVLIGSVVFAATACGSDDDKKTEGKPAASSTPSTPPATAPAPAAGAPGAGAPGAPGASGAPAATPLTAAQLEKALLTAAELPQGTYLTREPKGAGERVTAAAPDCQPVTDLLLPRQGAVKPAAAAQAAVTIGGAPTPSAVITTELFAFAGTDAETVLGKARTALAKCGSLTTKDSEGEASTVKHAEAAHPKLGDETLAIHSTPEDGGSGGQVVVRVGGTLVVVRIVEFTGTTPKLPDTATVTRQVEKVVAAAKG</sequence>
<dbReference type="PROSITE" id="PS51257">
    <property type="entry name" value="PROKAR_LIPOPROTEIN"/>
    <property type="match status" value="1"/>
</dbReference>
<dbReference type="RefSeq" id="WP_078977230.1">
    <property type="nucleotide sequence ID" value="NZ_MWQN01000001.1"/>
</dbReference>
<name>A0A1T3P212_9ACTN</name>
<gene>
    <name evidence="3" type="ORF">B4N89_20090</name>
</gene>
<proteinExistence type="predicted"/>
<dbReference type="OrthoDB" id="9823917at2"/>
<evidence type="ECO:0000256" key="2">
    <source>
        <dbReference type="SAM" id="SignalP"/>
    </source>
</evidence>
<feature type="region of interest" description="Disordered" evidence="1">
    <location>
        <begin position="25"/>
        <end position="72"/>
    </location>
</feature>
<keyword evidence="2" id="KW-0732">Signal</keyword>
<accession>A0A1T3P212</accession>
<feature type="chain" id="PRO_5013182351" description="PknH-like extracellular domain-containing protein" evidence="2">
    <location>
        <begin position="21"/>
        <end position="264"/>
    </location>
</feature>
<feature type="signal peptide" evidence="2">
    <location>
        <begin position="1"/>
        <end position="20"/>
    </location>
</feature>
<dbReference type="EMBL" id="MWQN01000001">
    <property type="protein sequence ID" value="OPC82930.1"/>
    <property type="molecule type" value="Genomic_DNA"/>
</dbReference>
<protein>
    <recommendedName>
        <fullName evidence="5">PknH-like extracellular domain-containing protein</fullName>
    </recommendedName>
</protein>
<organism evidence="3 4">
    <name type="scientific">Embleya scabrispora</name>
    <dbReference type="NCBI Taxonomy" id="159449"/>
    <lineage>
        <taxon>Bacteria</taxon>
        <taxon>Bacillati</taxon>
        <taxon>Actinomycetota</taxon>
        <taxon>Actinomycetes</taxon>
        <taxon>Kitasatosporales</taxon>
        <taxon>Streptomycetaceae</taxon>
        <taxon>Embleya</taxon>
    </lineage>
</organism>
<reference evidence="3 4" key="1">
    <citation type="submission" date="2017-03" db="EMBL/GenBank/DDBJ databases">
        <title>Draft genome sequence of Streptomyces scabrisporus NF3, endophyte isolated from Amphipterygium adstringens.</title>
        <authorList>
            <person name="Vazquez M."/>
            <person name="Ceapa C.D."/>
            <person name="Rodriguez Luna D."/>
            <person name="Sanchez Esquivel S."/>
        </authorList>
    </citation>
    <scope>NUCLEOTIDE SEQUENCE [LARGE SCALE GENOMIC DNA]</scope>
    <source>
        <strain evidence="3 4">NF3</strain>
    </source>
</reference>
<evidence type="ECO:0000256" key="1">
    <source>
        <dbReference type="SAM" id="MobiDB-lite"/>
    </source>
</evidence>
<dbReference type="Proteomes" id="UP000190037">
    <property type="component" value="Unassembled WGS sequence"/>
</dbReference>
<comment type="caution">
    <text evidence="3">The sequence shown here is derived from an EMBL/GenBank/DDBJ whole genome shotgun (WGS) entry which is preliminary data.</text>
</comment>
<evidence type="ECO:0000313" key="4">
    <source>
        <dbReference type="Proteomes" id="UP000190037"/>
    </source>
</evidence>
<evidence type="ECO:0000313" key="3">
    <source>
        <dbReference type="EMBL" id="OPC82930.1"/>
    </source>
</evidence>
<keyword evidence="4" id="KW-1185">Reference proteome</keyword>
<evidence type="ECO:0008006" key="5">
    <source>
        <dbReference type="Google" id="ProtNLM"/>
    </source>
</evidence>